<evidence type="ECO:0000313" key="8">
    <source>
        <dbReference type="Proteomes" id="UP000214760"/>
    </source>
</evidence>
<dbReference type="Gene3D" id="2.60.40.4380">
    <property type="entry name" value="Translational regulator CsrA"/>
    <property type="match status" value="1"/>
</dbReference>
<dbReference type="GO" id="GO:0044781">
    <property type="term" value="P:bacterial-type flagellum organization"/>
    <property type="evidence" value="ECO:0007669"/>
    <property type="project" value="UniProtKB-KW"/>
</dbReference>
<comment type="subcellular location">
    <subcellularLocation>
        <location evidence="6">Cytoplasm</location>
    </subcellularLocation>
</comment>
<sequence>MLILRRKKNESILIGKDIRITVVESAADGVRLAIDAPRQVSIIREELSNAEAINREAISSNATSVDQMIRRISSLRQNNEADQESTGEK</sequence>
<keyword evidence="4 6" id="KW-0810">Translation regulation</keyword>
<dbReference type="InterPro" id="IPR036107">
    <property type="entry name" value="CsrA_sf"/>
</dbReference>
<gene>
    <name evidence="6" type="primary">csrA</name>
    <name evidence="7" type="ORF">SAMN02910262_02169</name>
</gene>
<dbReference type="GO" id="GO:0045947">
    <property type="term" value="P:negative regulation of translational initiation"/>
    <property type="evidence" value="ECO:0007669"/>
    <property type="project" value="UniProtKB-UniRule"/>
</dbReference>
<dbReference type="AlphaFoldDB" id="A0A1I6K0V1"/>
<dbReference type="RefSeq" id="WP_031473889.1">
    <property type="nucleotide sequence ID" value="NZ_FOZC01000013.1"/>
</dbReference>
<comment type="subunit">
    <text evidence="6">Homodimer; the beta-strands of each monomer intercalate to form a hydrophobic core, while the alpha-helices form wings that extend away from the core.</text>
</comment>
<organism evidence="7 8">
    <name type="scientific">[Clostridium] aminophilum</name>
    <dbReference type="NCBI Taxonomy" id="1526"/>
    <lineage>
        <taxon>Bacteria</taxon>
        <taxon>Bacillati</taxon>
        <taxon>Bacillota</taxon>
        <taxon>Clostridia</taxon>
        <taxon>Lachnospirales</taxon>
        <taxon>Lachnospiraceae</taxon>
    </lineage>
</organism>
<evidence type="ECO:0000256" key="6">
    <source>
        <dbReference type="HAMAP-Rule" id="MF_00167"/>
    </source>
</evidence>
<evidence type="ECO:0000256" key="1">
    <source>
        <dbReference type="ARBA" id="ARBA00022490"/>
    </source>
</evidence>
<evidence type="ECO:0000256" key="4">
    <source>
        <dbReference type="ARBA" id="ARBA00022845"/>
    </source>
</evidence>
<evidence type="ECO:0000313" key="7">
    <source>
        <dbReference type="EMBL" id="SFR84728.1"/>
    </source>
</evidence>
<dbReference type="PANTHER" id="PTHR34984:SF1">
    <property type="entry name" value="CARBON STORAGE REGULATOR"/>
    <property type="match status" value="1"/>
</dbReference>
<dbReference type="EMBL" id="FOZC01000013">
    <property type="protein sequence ID" value="SFR84728.1"/>
    <property type="molecule type" value="Genomic_DNA"/>
</dbReference>
<dbReference type="HAMAP" id="MF_00167">
    <property type="entry name" value="CsrA"/>
    <property type="match status" value="1"/>
</dbReference>
<dbReference type="SUPFAM" id="SSF117130">
    <property type="entry name" value="CsrA-like"/>
    <property type="match status" value="1"/>
</dbReference>
<evidence type="ECO:0000256" key="2">
    <source>
        <dbReference type="ARBA" id="ARBA00022491"/>
    </source>
</evidence>
<dbReference type="GO" id="GO:0048027">
    <property type="term" value="F:mRNA 5'-UTR binding"/>
    <property type="evidence" value="ECO:0007669"/>
    <property type="project" value="UniProtKB-UniRule"/>
</dbReference>
<dbReference type="GO" id="GO:0005829">
    <property type="term" value="C:cytosol"/>
    <property type="evidence" value="ECO:0007669"/>
    <property type="project" value="TreeGrafter"/>
</dbReference>
<protein>
    <recommendedName>
        <fullName evidence="6">Translational regulator CsrA</fullName>
    </recommendedName>
</protein>
<comment type="similarity">
    <text evidence="6">Belongs to the CsrA/RsmA family.</text>
</comment>
<evidence type="ECO:0000256" key="5">
    <source>
        <dbReference type="ARBA" id="ARBA00022884"/>
    </source>
</evidence>
<dbReference type="Pfam" id="PF02599">
    <property type="entry name" value="CsrA"/>
    <property type="match status" value="1"/>
</dbReference>
<keyword evidence="2 6" id="KW-0678">Repressor</keyword>
<dbReference type="Proteomes" id="UP000214760">
    <property type="component" value="Unassembled WGS sequence"/>
</dbReference>
<dbReference type="InterPro" id="IPR003751">
    <property type="entry name" value="CsrA"/>
</dbReference>
<keyword evidence="1 6" id="KW-0963">Cytoplasm</keyword>
<dbReference type="GO" id="GO:0006109">
    <property type="term" value="P:regulation of carbohydrate metabolic process"/>
    <property type="evidence" value="ECO:0007669"/>
    <property type="project" value="InterPro"/>
</dbReference>
<evidence type="ECO:0000256" key="3">
    <source>
        <dbReference type="ARBA" id="ARBA00022795"/>
    </source>
</evidence>
<dbReference type="PANTHER" id="PTHR34984">
    <property type="entry name" value="CARBON STORAGE REGULATOR"/>
    <property type="match status" value="1"/>
</dbReference>
<name>A0A1I6K0V1_9FIRM</name>
<accession>A0A1I6K0V1</accession>
<reference evidence="7 8" key="1">
    <citation type="submission" date="2016-10" db="EMBL/GenBank/DDBJ databases">
        <authorList>
            <person name="de Groot N.N."/>
        </authorList>
    </citation>
    <scope>NUCLEOTIDE SEQUENCE [LARGE SCALE GENOMIC DNA]</scope>
    <source>
        <strain evidence="7 8">F</strain>
    </source>
</reference>
<comment type="function">
    <text evidence="6">A translational regulator that binds mRNA to regulate translation initiation and/or mRNA stability. Usually binds in the 5'-UTR at or near the Shine-Dalgarno sequence preventing ribosome-binding, thus repressing translation. Its main target seems to be the major flagellin gene, while its function is anatagonized by FliW.</text>
</comment>
<dbReference type="GO" id="GO:0006402">
    <property type="term" value="P:mRNA catabolic process"/>
    <property type="evidence" value="ECO:0007669"/>
    <property type="project" value="InterPro"/>
</dbReference>
<dbReference type="GO" id="GO:1902208">
    <property type="term" value="P:regulation of bacterial-type flagellum assembly"/>
    <property type="evidence" value="ECO:0007669"/>
    <property type="project" value="UniProtKB-UniRule"/>
</dbReference>
<keyword evidence="5 6" id="KW-0694">RNA-binding</keyword>
<keyword evidence="3 6" id="KW-1005">Bacterial flagellum biogenesis</keyword>
<proteinExistence type="inferred from homology"/>